<feature type="region of interest" description="Disordered" evidence="19">
    <location>
        <begin position="1"/>
        <end position="39"/>
    </location>
</feature>
<gene>
    <name evidence="23" type="primary">nedd4l</name>
</gene>
<keyword evidence="8" id="KW-0597">Phosphoprotein</keyword>
<evidence type="ECO:0000256" key="10">
    <source>
        <dbReference type="ARBA" id="ARBA00022737"/>
    </source>
</evidence>
<dbReference type="InterPro" id="IPR050409">
    <property type="entry name" value="E3_ubiq-protein_ligase"/>
</dbReference>
<reference evidence="23" key="2">
    <citation type="submission" date="2025-08" db="UniProtKB">
        <authorList>
            <consortium name="RefSeq"/>
        </authorList>
    </citation>
    <scope>IDENTIFICATION</scope>
    <source>
        <tissue evidence="23">Blood</tissue>
    </source>
</reference>
<dbReference type="Pfam" id="PF00632">
    <property type="entry name" value="HECT"/>
    <property type="match status" value="1"/>
</dbReference>
<dbReference type="GO" id="GO:0061630">
    <property type="term" value="F:ubiquitin protein ligase activity"/>
    <property type="evidence" value="ECO:0007669"/>
    <property type="project" value="UniProtKB-EC"/>
</dbReference>
<feature type="region of interest" description="Disordered" evidence="19">
    <location>
        <begin position="340"/>
        <end position="364"/>
    </location>
</feature>
<dbReference type="Proteomes" id="UP000221080">
    <property type="component" value="Chromosome 18"/>
</dbReference>
<dbReference type="FunFam" id="2.20.70.10:FF:000008">
    <property type="entry name" value="E3 ubiquitin-protein ligase NEDD4-like protein"/>
    <property type="match status" value="1"/>
</dbReference>
<dbReference type="PANTHER" id="PTHR11254">
    <property type="entry name" value="HECT DOMAIN UBIQUITIN-PROTEIN LIGASE"/>
    <property type="match status" value="1"/>
</dbReference>
<dbReference type="GO" id="GO:0005794">
    <property type="term" value="C:Golgi apparatus"/>
    <property type="evidence" value="ECO:0007669"/>
    <property type="project" value="UniProtKB-SubCell"/>
</dbReference>
<evidence type="ECO:0000313" key="23">
    <source>
        <dbReference type="RefSeq" id="XP_017348040.2"/>
    </source>
</evidence>
<evidence type="ECO:0000256" key="15">
    <source>
        <dbReference type="ARBA" id="ARBA00023034"/>
    </source>
</evidence>
<feature type="compositionally biased region" description="Basic and acidic residues" evidence="19">
    <location>
        <begin position="522"/>
        <end position="533"/>
    </location>
</feature>
<feature type="domain" description="WW" evidence="20">
    <location>
        <begin position="819"/>
        <end position="852"/>
    </location>
</feature>
<dbReference type="InterPro" id="IPR000569">
    <property type="entry name" value="HECT_dom"/>
</dbReference>
<feature type="active site" description="Glycyl thioester intermediate" evidence="18">
    <location>
        <position position="1213"/>
    </location>
</feature>
<evidence type="ECO:0000256" key="1">
    <source>
        <dbReference type="ARBA" id="ARBA00000885"/>
    </source>
</evidence>
<dbReference type="FunFam" id="3.90.1750.10:FF:000026">
    <property type="entry name" value="E3 ubiquitin-protein ligase HACE1"/>
    <property type="match status" value="1"/>
</dbReference>
<evidence type="ECO:0000256" key="2">
    <source>
        <dbReference type="ARBA" id="ARBA00004496"/>
    </source>
</evidence>
<dbReference type="GO" id="GO:0019871">
    <property type="term" value="F:sodium channel inhibitor activity"/>
    <property type="evidence" value="ECO:0007669"/>
    <property type="project" value="TreeGrafter"/>
</dbReference>
<dbReference type="InterPro" id="IPR035892">
    <property type="entry name" value="C2_domain_sf"/>
</dbReference>
<dbReference type="GeneID" id="108278875"/>
<dbReference type="Gene3D" id="3.30.2410.10">
    <property type="entry name" value="Hect, E3 ligase catalytic domain"/>
    <property type="match status" value="1"/>
</dbReference>
<feature type="domain" description="WW" evidence="20">
    <location>
        <begin position="455"/>
        <end position="488"/>
    </location>
</feature>
<evidence type="ECO:0000256" key="18">
    <source>
        <dbReference type="PROSITE-ProRule" id="PRU00104"/>
    </source>
</evidence>
<evidence type="ECO:0000256" key="19">
    <source>
        <dbReference type="SAM" id="MobiDB-lite"/>
    </source>
</evidence>
<dbReference type="PROSITE" id="PS01159">
    <property type="entry name" value="WW_DOMAIN_1"/>
    <property type="match status" value="4"/>
</dbReference>
<dbReference type="PANTHER" id="PTHR11254:SF441">
    <property type="entry name" value="HECT-TYPE E3 UBIQUITIN TRANSFERASE"/>
    <property type="match status" value="1"/>
</dbReference>
<dbReference type="FunFam" id="3.30.2410.10:FF:000001">
    <property type="entry name" value="E3 ubiquitin-protein ligase NEDD4-like"/>
    <property type="match status" value="1"/>
</dbReference>
<dbReference type="GO" id="GO:0030154">
    <property type="term" value="P:cell differentiation"/>
    <property type="evidence" value="ECO:0007669"/>
    <property type="project" value="UniProtKB-KW"/>
</dbReference>
<feature type="compositionally biased region" description="Polar residues" evidence="19">
    <location>
        <begin position="76"/>
        <end position="109"/>
    </location>
</feature>
<feature type="compositionally biased region" description="Low complexity" evidence="19">
    <location>
        <begin position="602"/>
        <end position="612"/>
    </location>
</feature>
<evidence type="ECO:0000256" key="4">
    <source>
        <dbReference type="ARBA" id="ARBA00004559"/>
    </source>
</evidence>
<keyword evidence="7" id="KW-0963">Cytoplasm</keyword>
<feature type="domain" description="WW" evidence="20">
    <location>
        <begin position="646"/>
        <end position="679"/>
    </location>
</feature>
<dbReference type="Gene3D" id="3.30.2160.10">
    <property type="entry name" value="Hect, E3 ligase catalytic domain"/>
    <property type="match status" value="1"/>
</dbReference>
<feature type="region of interest" description="Disordered" evidence="19">
    <location>
        <begin position="76"/>
        <end position="127"/>
    </location>
</feature>
<feature type="compositionally biased region" description="Polar residues" evidence="19">
    <location>
        <begin position="340"/>
        <end position="351"/>
    </location>
</feature>
<dbReference type="RefSeq" id="XP_017348040.2">
    <property type="nucleotide sequence ID" value="XM_017492551.3"/>
</dbReference>
<evidence type="ECO:0000256" key="3">
    <source>
        <dbReference type="ARBA" id="ARBA00004555"/>
    </source>
</evidence>
<protein>
    <recommendedName>
        <fullName evidence="16">E3 ubiquitin-protein ligase NEDD4-like</fullName>
        <ecNumber evidence="6">2.3.2.26</ecNumber>
    </recommendedName>
    <alternativeName>
        <fullName evidence="17">HECT-type E3 ubiquitin transferase NED4L</fullName>
    </alternativeName>
</protein>
<feature type="compositionally biased region" description="Low complexity" evidence="19">
    <location>
        <begin position="685"/>
        <end position="702"/>
    </location>
</feature>
<keyword evidence="12" id="KW-0221">Differentiation</keyword>
<dbReference type="FunFam" id="3.30.2160.10:FF:000001">
    <property type="entry name" value="E3 ubiquitin-protein ligase NEDD4-like"/>
    <property type="match status" value="1"/>
</dbReference>
<dbReference type="GO" id="GO:0010766">
    <property type="term" value="P:negative regulation of sodium ion transport"/>
    <property type="evidence" value="ECO:0007669"/>
    <property type="project" value="UniProtKB-ARBA"/>
</dbReference>
<dbReference type="Gene3D" id="2.60.40.150">
    <property type="entry name" value="C2 domain"/>
    <property type="match status" value="1"/>
</dbReference>
<dbReference type="FunFam" id="2.20.70.10:FF:000006">
    <property type="entry name" value="E3 ubiquitin-protein ligase NEDD4-like protein"/>
    <property type="match status" value="1"/>
</dbReference>
<dbReference type="SUPFAM" id="SSF49562">
    <property type="entry name" value="C2 domain (Calcium/lipid-binding domain, CaLB)"/>
    <property type="match status" value="1"/>
</dbReference>
<dbReference type="GO" id="GO:0005771">
    <property type="term" value="C:multivesicular body"/>
    <property type="evidence" value="ECO:0007669"/>
    <property type="project" value="UniProtKB-SubCell"/>
</dbReference>
<dbReference type="CTD" id="23327"/>
<feature type="region of interest" description="Disordered" evidence="19">
    <location>
        <begin position="522"/>
        <end position="546"/>
    </location>
</feature>
<proteinExistence type="predicted"/>
<keyword evidence="11" id="KW-0967">Endosome</keyword>
<dbReference type="CDD" id="cd00201">
    <property type="entry name" value="WW"/>
    <property type="match status" value="4"/>
</dbReference>
<dbReference type="GO" id="GO:0006811">
    <property type="term" value="P:monoatomic ion transport"/>
    <property type="evidence" value="ECO:0007669"/>
    <property type="project" value="UniProtKB-ARBA"/>
</dbReference>
<feature type="compositionally biased region" description="Low complexity" evidence="19">
    <location>
        <begin position="717"/>
        <end position="729"/>
    </location>
</feature>
<organism evidence="22 23">
    <name type="scientific">Ictalurus punctatus</name>
    <name type="common">Channel catfish</name>
    <name type="synonym">Silurus punctatus</name>
    <dbReference type="NCBI Taxonomy" id="7998"/>
    <lineage>
        <taxon>Eukaryota</taxon>
        <taxon>Metazoa</taxon>
        <taxon>Chordata</taxon>
        <taxon>Craniata</taxon>
        <taxon>Vertebrata</taxon>
        <taxon>Euteleostomi</taxon>
        <taxon>Actinopterygii</taxon>
        <taxon>Neopterygii</taxon>
        <taxon>Teleostei</taxon>
        <taxon>Ostariophysi</taxon>
        <taxon>Siluriformes</taxon>
        <taxon>Ictaluridae</taxon>
        <taxon>Ictalurus</taxon>
    </lineage>
</organism>
<feature type="region of interest" description="Disordered" evidence="19">
    <location>
        <begin position="279"/>
        <end position="298"/>
    </location>
</feature>
<dbReference type="GO" id="GO:0016567">
    <property type="term" value="P:protein ubiquitination"/>
    <property type="evidence" value="ECO:0007669"/>
    <property type="project" value="UniProtKB-UniPathway"/>
</dbReference>
<feature type="compositionally biased region" description="Polar residues" evidence="19">
    <location>
        <begin position="613"/>
        <end position="641"/>
    </location>
</feature>
<dbReference type="Pfam" id="PF00397">
    <property type="entry name" value="WW"/>
    <property type="match status" value="4"/>
</dbReference>
<dbReference type="Gene3D" id="3.90.1750.10">
    <property type="entry name" value="Hect, E3 ligase catalytic domains"/>
    <property type="match status" value="1"/>
</dbReference>
<dbReference type="Gene3D" id="2.20.70.10">
    <property type="match status" value="3"/>
</dbReference>
<evidence type="ECO:0000256" key="14">
    <source>
        <dbReference type="ARBA" id="ARBA00022843"/>
    </source>
</evidence>
<keyword evidence="15" id="KW-0333">Golgi apparatus</keyword>
<dbReference type="PROSITE" id="PS50237">
    <property type="entry name" value="HECT"/>
    <property type="match status" value="1"/>
</dbReference>
<dbReference type="InterPro" id="IPR036020">
    <property type="entry name" value="WW_dom_sf"/>
</dbReference>
<dbReference type="KEGG" id="ipu:108278875"/>
<feature type="compositionally biased region" description="Polar residues" evidence="19">
    <location>
        <begin position="587"/>
        <end position="601"/>
    </location>
</feature>
<dbReference type="InterPro" id="IPR035983">
    <property type="entry name" value="Hect_E3_ubiquitin_ligase"/>
</dbReference>
<keyword evidence="9" id="KW-0808">Transferase</keyword>
<feature type="region of interest" description="Disordered" evidence="19">
    <location>
        <begin position="587"/>
        <end position="655"/>
    </location>
</feature>
<evidence type="ECO:0000256" key="16">
    <source>
        <dbReference type="ARBA" id="ARBA00068697"/>
    </source>
</evidence>
<sequence>MSRRLRLYFGSNRSNTAPELQEVEDEDQNTHHTEYDVAGSGDMLFQMRLQNPSLEEDAPVSGAFLKRSSSMFIPQLQSQTEAPRPTKSTSMQISLQRSSTPQEDVQSMDSPPGYPQDPAPAYTEPAEDWLSSQSAFYRRRESQTTLITDQTNPGTDPAQPKRRVFCVRPQDLQNGLSPSGIVNEGSPGISIGGFCIQRSATNGSDVQQFRIVPYSQDGQNGACRWSVQPTTDGNSGTRRLVFQLQQDRGRTVATNGQREASELGCKGGRAVRYPRIRLERSTSQPLQPRQVPSRPGSMPNLHAPISENEVDEDGAQGCTFKIRKEQDPRQAKFKICFSQGGSHRSNSTQDISFGKGPTWNDPKTRDDFLGQVDVPLNYLPTEDPAMERPYTFKDFLLRPRSHKSRVKGYLRLKMAYLPKNGAQEEESGEMREEAEGWEVDSVDHGGSRHSQQVLPPLPAGWEEKVDNLGRTYYVNHNNRTTQWKRPSTVDMVSETESDNHLRQINQEAHRVFRSRRHISEDLENEHLDPRDLDDPLPSQSWDPITEEDFSGMSEAVAGPAPAPSATPIHQFSTPEFSEEITMRLSLTPNTNGEMSGANNTGSLLSSRLRSSSMTDGVSDQAQTPSPMTSQSRRTRAQTVTGLEQPMSLPSGWEERKDTKGRTYYVNHNNRSTTWTRPILQHTEDGVSSPAGAVGGAVATTPSSSGHLSEPQIRRPRSLSSPTVTLSTPPEGANSVPHPRAVKDTLSNPQSPQPSPYSSPKSQHKVTQSFLPPGWEMRIAPNGRPFFIDHNSRTTTWEDPRLKYPVHMRVKGALDPGDLGPLPPGWEERVHADGRTFYIDHNTKNTQWEDPRLQSPAITGPAVPYSREFKQKYDYFRKKLKKPADIPNRFEMKLHRGSIFEESYRRIMSLKRPDVLKSRLWIEFESEKGLDYGGVAREWFFLISKEMFNPYYGLFEYSATDNYTLQINSNSGLCNEDHLSYFKFIGRVAGMAVYHGKLLDGFFIRPFYKMMLGKPITLNDMESVDSEYYNSLKWILENDPTELDLRFCIDEDNFGQTYQVDLKPSGSDLVVTNDNKKEYIDLVIQWRFVNRVQKQMNAFMEGFTELILIDLIKIFDENELELLMCGLGDVDVNDWRQHTVYKNGYCPNHPVIQWFWKAVLLMDAEKRIRLLQFVTGTSRVPMNGFAELYGSNGPQLFTIEQWGTPDKLPRAHTCFNRLDLPAYETFDDLREKLLMAVENAQGFEGVD</sequence>
<evidence type="ECO:0000256" key="8">
    <source>
        <dbReference type="ARBA" id="ARBA00022553"/>
    </source>
</evidence>
<evidence type="ECO:0000256" key="9">
    <source>
        <dbReference type="ARBA" id="ARBA00022679"/>
    </source>
</evidence>
<evidence type="ECO:0000256" key="13">
    <source>
        <dbReference type="ARBA" id="ARBA00022786"/>
    </source>
</evidence>
<dbReference type="EC" id="2.3.2.26" evidence="6"/>
<dbReference type="OrthoDB" id="423283at2759"/>
<keyword evidence="22" id="KW-1185">Reference proteome</keyword>
<keyword evidence="10" id="KW-0677">Repeat</keyword>
<dbReference type="SUPFAM" id="SSF51045">
    <property type="entry name" value="WW domain"/>
    <property type="match status" value="4"/>
</dbReference>
<evidence type="ECO:0000256" key="5">
    <source>
        <dbReference type="ARBA" id="ARBA00004906"/>
    </source>
</evidence>
<evidence type="ECO:0000313" key="22">
    <source>
        <dbReference type="Proteomes" id="UP000221080"/>
    </source>
</evidence>
<evidence type="ECO:0000256" key="11">
    <source>
        <dbReference type="ARBA" id="ARBA00022753"/>
    </source>
</evidence>
<evidence type="ECO:0000256" key="7">
    <source>
        <dbReference type="ARBA" id="ARBA00022490"/>
    </source>
</evidence>
<feature type="region of interest" description="Disordered" evidence="19">
    <location>
        <begin position="674"/>
        <end position="766"/>
    </location>
</feature>
<dbReference type="FunFam" id="3.90.1750.10:FF:000001">
    <property type="entry name" value="E3 ubiquitin-protein ligase NEDD4-like"/>
    <property type="match status" value="1"/>
</dbReference>
<dbReference type="GO" id="GO:0048814">
    <property type="term" value="P:regulation of dendrite morphogenesis"/>
    <property type="evidence" value="ECO:0007669"/>
    <property type="project" value="TreeGrafter"/>
</dbReference>
<dbReference type="SUPFAM" id="SSF56204">
    <property type="entry name" value="Hect, E3 ligase catalytic domain"/>
    <property type="match status" value="1"/>
</dbReference>
<reference evidence="22" key="1">
    <citation type="journal article" date="2016" name="Nat. Commun.">
        <title>The channel catfish genome sequence provides insights into the evolution of scale formation in teleosts.</title>
        <authorList>
            <person name="Liu Z."/>
            <person name="Liu S."/>
            <person name="Yao J."/>
            <person name="Bao L."/>
            <person name="Zhang J."/>
            <person name="Li Y."/>
            <person name="Jiang C."/>
            <person name="Sun L."/>
            <person name="Wang R."/>
            <person name="Zhang Y."/>
            <person name="Zhou T."/>
            <person name="Zeng Q."/>
            <person name="Fu Q."/>
            <person name="Gao S."/>
            <person name="Li N."/>
            <person name="Koren S."/>
            <person name="Jiang Y."/>
            <person name="Zimin A."/>
            <person name="Xu P."/>
            <person name="Phillippy A.M."/>
            <person name="Geng X."/>
            <person name="Song L."/>
            <person name="Sun F."/>
            <person name="Li C."/>
            <person name="Wang X."/>
            <person name="Chen A."/>
            <person name="Jin Y."/>
            <person name="Yuan Z."/>
            <person name="Yang Y."/>
            <person name="Tan S."/>
            <person name="Peatman E."/>
            <person name="Lu J."/>
            <person name="Qin Z."/>
            <person name="Dunham R."/>
            <person name="Li Z."/>
            <person name="Sonstegard T."/>
            <person name="Feng J."/>
            <person name="Danzmann R.G."/>
            <person name="Schroeder S."/>
            <person name="Scheffler B."/>
            <person name="Duke M.V."/>
            <person name="Ballard L."/>
            <person name="Kucuktas H."/>
            <person name="Kaltenboeck L."/>
            <person name="Liu H."/>
            <person name="Armbruster J."/>
            <person name="Xie Y."/>
            <person name="Kirby M.L."/>
            <person name="Tian Y."/>
            <person name="Flanagan M.E."/>
            <person name="Mu W."/>
            <person name="Waldbieser G.C."/>
        </authorList>
    </citation>
    <scope>NUCLEOTIDE SEQUENCE [LARGE SCALE GENOMIC DNA]</scope>
    <source>
        <strain evidence="22">SDA103</strain>
    </source>
</reference>
<evidence type="ECO:0000256" key="6">
    <source>
        <dbReference type="ARBA" id="ARBA00012485"/>
    </source>
</evidence>
<keyword evidence="14" id="KW-0832">Ubl conjugation</keyword>
<evidence type="ECO:0000259" key="21">
    <source>
        <dbReference type="PROSITE" id="PS50237"/>
    </source>
</evidence>
<dbReference type="SMART" id="SM00119">
    <property type="entry name" value="HECTc"/>
    <property type="match status" value="1"/>
</dbReference>
<comment type="subcellular location">
    <subcellularLocation>
        <location evidence="2">Cytoplasm</location>
    </subcellularLocation>
    <subcellularLocation>
        <location evidence="4">Endosome</location>
        <location evidence="4">Multivesicular body</location>
    </subcellularLocation>
    <subcellularLocation>
        <location evidence="3">Golgi apparatus</location>
    </subcellularLocation>
</comment>
<evidence type="ECO:0000259" key="20">
    <source>
        <dbReference type="PROSITE" id="PS50020"/>
    </source>
</evidence>
<dbReference type="CDD" id="cd00078">
    <property type="entry name" value="HECTc"/>
    <property type="match status" value="1"/>
</dbReference>
<dbReference type="FunFam" id="2.20.70.10:FF:000017">
    <property type="entry name" value="E3 ubiquitin-protein ligase"/>
    <property type="match status" value="1"/>
</dbReference>
<dbReference type="SMART" id="SM00456">
    <property type="entry name" value="WW"/>
    <property type="match status" value="4"/>
</dbReference>
<dbReference type="GO" id="GO:0006511">
    <property type="term" value="P:ubiquitin-dependent protein catabolic process"/>
    <property type="evidence" value="ECO:0007669"/>
    <property type="project" value="TreeGrafter"/>
</dbReference>
<dbReference type="PROSITE" id="PS50020">
    <property type="entry name" value="WW_DOMAIN_2"/>
    <property type="match status" value="4"/>
</dbReference>
<keyword evidence="13 18" id="KW-0833">Ubl conjugation pathway</keyword>
<dbReference type="InterPro" id="IPR001202">
    <property type="entry name" value="WW_dom"/>
</dbReference>
<feature type="domain" description="HECT" evidence="21">
    <location>
        <begin position="911"/>
        <end position="1245"/>
    </location>
</feature>
<dbReference type="AlphaFoldDB" id="A0A2D0T0B9"/>
<evidence type="ECO:0000256" key="12">
    <source>
        <dbReference type="ARBA" id="ARBA00022782"/>
    </source>
</evidence>
<name>A0A2D0T0B9_ICTPU</name>
<dbReference type="UniPathway" id="UPA00143"/>
<feature type="domain" description="WW" evidence="20">
    <location>
        <begin position="768"/>
        <end position="801"/>
    </location>
</feature>
<accession>A0A2D0T0B9</accession>
<comment type="catalytic activity">
    <reaction evidence="1">
        <text>S-ubiquitinyl-[E2 ubiquitin-conjugating enzyme]-L-cysteine + [acceptor protein]-L-lysine = [E2 ubiquitin-conjugating enzyme]-L-cysteine + N(6)-ubiquitinyl-[acceptor protein]-L-lysine.</text>
        <dbReference type="EC" id="2.3.2.26"/>
    </reaction>
</comment>
<evidence type="ECO:0000256" key="17">
    <source>
        <dbReference type="ARBA" id="ARBA00082247"/>
    </source>
</evidence>
<comment type="pathway">
    <text evidence="5">Protein modification; protein ubiquitination.</text>
</comment>